<dbReference type="Proteomes" id="UP001055879">
    <property type="component" value="Linkage Group LG17"/>
</dbReference>
<name>A0ACB8XHM8_ARCLA</name>
<protein>
    <submittedName>
        <fullName evidence="1">Uncharacterized protein</fullName>
    </submittedName>
</protein>
<accession>A0ACB8XHM8</accession>
<evidence type="ECO:0000313" key="1">
    <source>
        <dbReference type="EMBL" id="KAI3666999.1"/>
    </source>
</evidence>
<gene>
    <name evidence="1" type="ORF">L6452_42040</name>
</gene>
<evidence type="ECO:0000313" key="2">
    <source>
        <dbReference type="Proteomes" id="UP001055879"/>
    </source>
</evidence>
<sequence length="115" mass="13114">MMKTLHTLRLNRLKRPVGSARRHSLRDYGKVTNQTVEYLLSDFESNHTVVRRLNQVSGTRVVVIVVVDVVDFDGSFPGMQNQVSGVAEGLGFYKYQIKSNLFFHKPKQTVTSFLL</sequence>
<reference evidence="2" key="1">
    <citation type="journal article" date="2022" name="Mol. Ecol. Resour.">
        <title>The genomes of chicory, endive, great burdock and yacon provide insights into Asteraceae palaeo-polyploidization history and plant inulin production.</title>
        <authorList>
            <person name="Fan W."/>
            <person name="Wang S."/>
            <person name="Wang H."/>
            <person name="Wang A."/>
            <person name="Jiang F."/>
            <person name="Liu H."/>
            <person name="Zhao H."/>
            <person name="Xu D."/>
            <person name="Zhang Y."/>
        </authorList>
    </citation>
    <scope>NUCLEOTIDE SEQUENCE [LARGE SCALE GENOMIC DNA]</scope>
    <source>
        <strain evidence="2">cv. Niubang</strain>
    </source>
</reference>
<reference evidence="1 2" key="2">
    <citation type="journal article" date="2022" name="Mol. Ecol. Resour.">
        <title>The genomes of chicory, endive, great burdock and yacon provide insights into Asteraceae paleo-polyploidization history and plant inulin production.</title>
        <authorList>
            <person name="Fan W."/>
            <person name="Wang S."/>
            <person name="Wang H."/>
            <person name="Wang A."/>
            <person name="Jiang F."/>
            <person name="Liu H."/>
            <person name="Zhao H."/>
            <person name="Xu D."/>
            <person name="Zhang Y."/>
        </authorList>
    </citation>
    <scope>NUCLEOTIDE SEQUENCE [LARGE SCALE GENOMIC DNA]</scope>
    <source>
        <strain evidence="2">cv. Niubang</strain>
    </source>
</reference>
<dbReference type="EMBL" id="CM042063">
    <property type="protein sequence ID" value="KAI3666999.1"/>
    <property type="molecule type" value="Genomic_DNA"/>
</dbReference>
<organism evidence="1 2">
    <name type="scientific">Arctium lappa</name>
    <name type="common">Greater burdock</name>
    <name type="synonym">Lappa major</name>
    <dbReference type="NCBI Taxonomy" id="4217"/>
    <lineage>
        <taxon>Eukaryota</taxon>
        <taxon>Viridiplantae</taxon>
        <taxon>Streptophyta</taxon>
        <taxon>Embryophyta</taxon>
        <taxon>Tracheophyta</taxon>
        <taxon>Spermatophyta</taxon>
        <taxon>Magnoliopsida</taxon>
        <taxon>eudicotyledons</taxon>
        <taxon>Gunneridae</taxon>
        <taxon>Pentapetalae</taxon>
        <taxon>asterids</taxon>
        <taxon>campanulids</taxon>
        <taxon>Asterales</taxon>
        <taxon>Asteraceae</taxon>
        <taxon>Carduoideae</taxon>
        <taxon>Cardueae</taxon>
        <taxon>Arctiinae</taxon>
        <taxon>Arctium</taxon>
    </lineage>
</organism>
<comment type="caution">
    <text evidence="1">The sequence shown here is derived from an EMBL/GenBank/DDBJ whole genome shotgun (WGS) entry which is preliminary data.</text>
</comment>
<proteinExistence type="predicted"/>
<keyword evidence="2" id="KW-1185">Reference proteome</keyword>